<evidence type="ECO:0000313" key="1">
    <source>
        <dbReference type="EMBL" id="CDG84340.1"/>
    </source>
</evidence>
<dbReference type="STRING" id="1349767.GJA_3725"/>
<accession>W0V9Q0</accession>
<gene>
    <name evidence="1" type="ORF">GJA_3725</name>
</gene>
<dbReference type="HOGENOM" id="CLU_2666197_0_0_4"/>
<reference evidence="1 2" key="1">
    <citation type="journal article" date="2015" name="Genome Announc.">
        <title>Genome Sequence of Mushroom Soft-Rot Pathogen Janthinobacterium agaricidamnosum.</title>
        <authorList>
            <person name="Graupner K."/>
            <person name="Lackner G."/>
            <person name="Hertweck C."/>
        </authorList>
    </citation>
    <scope>NUCLEOTIDE SEQUENCE [LARGE SCALE GENOMIC DNA]</scope>
    <source>
        <strain evidence="2">NBRC 102515 / DSM 9628</strain>
    </source>
</reference>
<dbReference type="Proteomes" id="UP000027604">
    <property type="component" value="Chromosome I"/>
</dbReference>
<name>W0V9Q0_9BURK</name>
<dbReference type="AlphaFoldDB" id="W0V9Q0"/>
<proteinExistence type="predicted"/>
<protein>
    <submittedName>
        <fullName evidence="1">Uncharacterized protein</fullName>
    </submittedName>
</protein>
<sequence>MYTGNISPAIFRLESLPFFVASRITHLNRLAMPPCGSVFSIASPAAASALSTAGPAHSLTRSCINYYILSNSLHL</sequence>
<dbReference type="EMBL" id="HG322949">
    <property type="protein sequence ID" value="CDG84340.1"/>
    <property type="molecule type" value="Genomic_DNA"/>
</dbReference>
<keyword evidence="2" id="KW-1185">Reference proteome</keyword>
<evidence type="ECO:0000313" key="2">
    <source>
        <dbReference type="Proteomes" id="UP000027604"/>
    </source>
</evidence>
<organism evidence="1 2">
    <name type="scientific">Janthinobacterium agaricidamnosum NBRC 102515 = DSM 9628</name>
    <dbReference type="NCBI Taxonomy" id="1349767"/>
    <lineage>
        <taxon>Bacteria</taxon>
        <taxon>Pseudomonadati</taxon>
        <taxon>Pseudomonadota</taxon>
        <taxon>Betaproteobacteria</taxon>
        <taxon>Burkholderiales</taxon>
        <taxon>Oxalobacteraceae</taxon>
        <taxon>Janthinobacterium</taxon>
    </lineage>
</organism>
<dbReference type="KEGG" id="jag:GJA_3725"/>